<dbReference type="Pfam" id="PF03629">
    <property type="entry name" value="SASA"/>
    <property type="match status" value="2"/>
</dbReference>
<dbReference type="Gene3D" id="3.40.50.1110">
    <property type="entry name" value="SGNH hydrolase"/>
    <property type="match status" value="2"/>
</dbReference>
<gene>
    <name evidence="3" type="ORF">E6A44_016955</name>
</gene>
<reference evidence="3 4" key="1">
    <citation type="submission" date="2024-12" db="EMBL/GenBank/DDBJ databases">
        <authorList>
            <person name="Hu S."/>
        </authorList>
    </citation>
    <scope>NUCLEOTIDE SEQUENCE [LARGE SCALE GENOMIC DNA]</scope>
    <source>
        <strain evidence="3 4">THG-T11</strain>
    </source>
</reference>
<feature type="domain" description="Sialate O-acetylesterase" evidence="2">
    <location>
        <begin position="89"/>
        <end position="201"/>
    </location>
</feature>
<dbReference type="PANTHER" id="PTHR22901">
    <property type="entry name" value="SIALATE O-ACETYLESTERASE"/>
    <property type="match status" value="1"/>
</dbReference>
<dbReference type="InterPro" id="IPR039329">
    <property type="entry name" value="SIAE"/>
</dbReference>
<proteinExistence type="predicted"/>
<keyword evidence="4" id="KW-1185">Reference proteome</keyword>
<dbReference type="Proteomes" id="UP001517247">
    <property type="component" value="Unassembled WGS sequence"/>
</dbReference>
<evidence type="ECO:0000313" key="3">
    <source>
        <dbReference type="EMBL" id="MFN0257283.1"/>
    </source>
</evidence>
<dbReference type="InterPro" id="IPR005181">
    <property type="entry name" value="SASA"/>
</dbReference>
<organism evidence="3 4">
    <name type="scientific">Pedobacter ureilyticus</name>
    <dbReference type="NCBI Taxonomy" id="1393051"/>
    <lineage>
        <taxon>Bacteria</taxon>
        <taxon>Pseudomonadati</taxon>
        <taxon>Bacteroidota</taxon>
        <taxon>Sphingobacteriia</taxon>
        <taxon>Sphingobacteriales</taxon>
        <taxon>Sphingobacteriaceae</taxon>
        <taxon>Pedobacter</taxon>
    </lineage>
</organism>
<evidence type="ECO:0000259" key="2">
    <source>
        <dbReference type="Pfam" id="PF03629"/>
    </source>
</evidence>
<dbReference type="PANTHER" id="PTHR22901:SF0">
    <property type="entry name" value="SIALATE O-ACETYLESTERASE"/>
    <property type="match status" value="1"/>
</dbReference>
<dbReference type="SUPFAM" id="SSF49785">
    <property type="entry name" value="Galactose-binding domain-like"/>
    <property type="match status" value="1"/>
</dbReference>
<dbReference type="SUPFAM" id="SSF52266">
    <property type="entry name" value="SGNH hydrolase"/>
    <property type="match status" value="1"/>
</dbReference>
<sequence length="627" mass="69819">MEAKITLPAYFSSNMVLQQNAEITLKGKASPTNQIMLVTSWDQKKYTTWTDQAGDFKIKIKTRSYGGPYLMALSGDGMAIKFENIMIGDVWMCSGQSNMEMPLAGWGKINHYEREIAEANYPNIRLLQMVHTTSNFPSNEAVVQNAGWNVCSPTSIPEFSATAYFFAREVYKHTGIPIGLIHSSWGGTVAEAWTSPETIAKISDFQVALNNVRKNDSEDVYLNQISAWNKELNQLDKGLKGGAAIWAKAGLDDANWKQMNLPAFFDLNEKPNFDGVVWFRKKVNIPQYWANQDLTLSLGTIDDNDVTYFDGKEIGSTKGYDRERRYIIPKSQITAGEHVITVKVFDGGGGGGIYGNADNFYLQVGNQKQDLSGLWKYNIGVDLKDFKPMPQPNNGPNRPTVLYNAMIHPFISFPIKGVIWYQGESNAGRAKQYQTLFPSLINDWREKWNKPSLPFYFVQLANYTRGEGDETSWALLREAQLKTLQLSNTGMVTSIDIGDAADIHPKNKQDVGKRLALIALAKTYGKSIYFSGPVFQSISVDKSEITVRFKYNTDIKATSGTLTGFTVAGPDQKFYPSNAVIKDGNVVLTSPNVSNPVAVRYAWANNPVANLTNSSGLPASPFRTDTW</sequence>
<dbReference type="InterPro" id="IPR008979">
    <property type="entry name" value="Galactose-bd-like_sf"/>
</dbReference>
<evidence type="ECO:0000256" key="1">
    <source>
        <dbReference type="ARBA" id="ARBA00022801"/>
    </source>
</evidence>
<accession>A0ABW9J9Q6</accession>
<keyword evidence="1" id="KW-0378">Hydrolase</keyword>
<evidence type="ECO:0000313" key="4">
    <source>
        <dbReference type="Proteomes" id="UP001517247"/>
    </source>
</evidence>
<protein>
    <submittedName>
        <fullName evidence="3">Sialate O-acetylesterase</fullName>
    </submittedName>
</protein>
<dbReference type="InterPro" id="IPR036514">
    <property type="entry name" value="SGNH_hydro_sf"/>
</dbReference>
<feature type="domain" description="Sialate O-acetylesterase" evidence="2">
    <location>
        <begin position="401"/>
        <end position="516"/>
    </location>
</feature>
<comment type="caution">
    <text evidence="3">The sequence shown here is derived from an EMBL/GenBank/DDBJ whole genome shotgun (WGS) entry which is preliminary data.</text>
</comment>
<dbReference type="EMBL" id="SSHJ02000008">
    <property type="protein sequence ID" value="MFN0257283.1"/>
    <property type="molecule type" value="Genomic_DNA"/>
</dbReference>
<name>A0ABW9J9Q6_9SPHI</name>